<evidence type="ECO:0008006" key="3">
    <source>
        <dbReference type="Google" id="ProtNLM"/>
    </source>
</evidence>
<accession>K0RR76</accession>
<dbReference type="EMBL" id="AGNL01032029">
    <property type="protein sequence ID" value="EJK56248.1"/>
    <property type="molecule type" value="Genomic_DNA"/>
</dbReference>
<dbReference type="AlphaFoldDB" id="K0RR76"/>
<comment type="caution">
    <text evidence="1">The sequence shown here is derived from an EMBL/GenBank/DDBJ whole genome shotgun (WGS) entry which is preliminary data.</text>
</comment>
<dbReference type="OMA" id="HIPIQNT"/>
<sequence>MVFDPAEWNVPATDFQKQDWNYSVYGCDGLTEELPEDMPKPLGKSMRMHVYVDSDHAGDSLTRRSRTGFVVFLNSAPIYWFSKRQTSCETSTFGSEFIAMKTACDYVKGLRYKLRMMGVRVDEPTYIYGDNQSVLANTSNPGSTLKKKWGFFS</sequence>
<dbReference type="PANTHER" id="PTHR11439:SF483">
    <property type="entry name" value="PEPTIDE SYNTHASE GLIP-LIKE, PUTATIVE (AFU_ORTHOLOGUE AFUA_3G12920)-RELATED"/>
    <property type="match status" value="1"/>
</dbReference>
<protein>
    <recommendedName>
        <fullName evidence="3">Reverse transcriptase Ty1/copia-type domain-containing protein</fullName>
    </recommendedName>
</protein>
<dbReference type="PANTHER" id="PTHR11439">
    <property type="entry name" value="GAG-POL-RELATED RETROTRANSPOSON"/>
    <property type="match status" value="1"/>
</dbReference>
<organism evidence="1 2">
    <name type="scientific">Thalassiosira oceanica</name>
    <name type="common">Marine diatom</name>
    <dbReference type="NCBI Taxonomy" id="159749"/>
    <lineage>
        <taxon>Eukaryota</taxon>
        <taxon>Sar</taxon>
        <taxon>Stramenopiles</taxon>
        <taxon>Ochrophyta</taxon>
        <taxon>Bacillariophyta</taxon>
        <taxon>Coscinodiscophyceae</taxon>
        <taxon>Thalassiosirophycidae</taxon>
        <taxon>Thalassiosirales</taxon>
        <taxon>Thalassiosiraceae</taxon>
        <taxon>Thalassiosira</taxon>
    </lineage>
</organism>
<keyword evidence="2" id="KW-1185">Reference proteome</keyword>
<proteinExistence type="predicted"/>
<name>K0RR76_THAOC</name>
<reference evidence="1 2" key="1">
    <citation type="journal article" date="2012" name="Genome Biol.">
        <title>Genome and low-iron response of an oceanic diatom adapted to chronic iron limitation.</title>
        <authorList>
            <person name="Lommer M."/>
            <person name="Specht M."/>
            <person name="Roy A.S."/>
            <person name="Kraemer L."/>
            <person name="Andreson R."/>
            <person name="Gutowska M.A."/>
            <person name="Wolf J."/>
            <person name="Bergner S.V."/>
            <person name="Schilhabel M.B."/>
            <person name="Klostermeier U.C."/>
            <person name="Beiko R.G."/>
            <person name="Rosenstiel P."/>
            <person name="Hippler M."/>
            <person name="Laroche J."/>
        </authorList>
    </citation>
    <scope>NUCLEOTIDE SEQUENCE [LARGE SCALE GENOMIC DNA]</scope>
    <source>
        <strain evidence="1 2">CCMP1005</strain>
    </source>
</reference>
<evidence type="ECO:0000313" key="1">
    <source>
        <dbReference type="EMBL" id="EJK56248.1"/>
    </source>
</evidence>
<dbReference type="Proteomes" id="UP000266841">
    <property type="component" value="Unassembled WGS sequence"/>
</dbReference>
<gene>
    <name evidence="1" type="ORF">THAOC_23906</name>
</gene>
<evidence type="ECO:0000313" key="2">
    <source>
        <dbReference type="Proteomes" id="UP000266841"/>
    </source>
</evidence>
<dbReference type="CDD" id="cd09272">
    <property type="entry name" value="RNase_HI_RT_Ty1"/>
    <property type="match status" value="1"/>
</dbReference>
<dbReference type="OrthoDB" id="39557at2759"/>
<dbReference type="eggNOG" id="KOG0017">
    <property type="taxonomic scope" value="Eukaryota"/>
</dbReference>